<reference evidence="1 2" key="1">
    <citation type="submission" date="2018-06" db="EMBL/GenBank/DDBJ databases">
        <title>Comparative genomics of rhizobia nodulating Arachis hypogaea in China.</title>
        <authorList>
            <person name="Li Y."/>
        </authorList>
    </citation>
    <scope>NUCLEOTIDE SEQUENCE [LARGE SCALE GENOMIC DNA]</scope>
    <source>
        <strain evidence="1 2">CCBAU 51670</strain>
    </source>
</reference>
<sequence length="66" mass="7474">MPLQKKSSAKKRVAKVVIGRERFAKISAVEGIMPSEAMRQRVARFDRLGLSAAERRREIIKAHKKG</sequence>
<protein>
    <submittedName>
        <fullName evidence="1">Uncharacterized protein</fullName>
    </submittedName>
</protein>
<evidence type="ECO:0000313" key="2">
    <source>
        <dbReference type="Proteomes" id="UP000288972"/>
    </source>
</evidence>
<proteinExistence type="predicted"/>
<organism evidence="1 2">
    <name type="scientific">Bradyrhizobium guangzhouense</name>
    <dbReference type="NCBI Taxonomy" id="1325095"/>
    <lineage>
        <taxon>Bacteria</taxon>
        <taxon>Pseudomonadati</taxon>
        <taxon>Pseudomonadota</taxon>
        <taxon>Alphaproteobacteria</taxon>
        <taxon>Hyphomicrobiales</taxon>
        <taxon>Nitrobacteraceae</taxon>
        <taxon>Bradyrhizobium</taxon>
    </lineage>
</organism>
<dbReference type="KEGG" id="bgz:XH91_13450"/>
<accession>A0AAE5X078</accession>
<dbReference type="Proteomes" id="UP000288972">
    <property type="component" value="Chromosome"/>
</dbReference>
<evidence type="ECO:0000313" key="1">
    <source>
        <dbReference type="EMBL" id="QAU46266.1"/>
    </source>
</evidence>
<name>A0AAE5X078_9BRAD</name>
<dbReference type="AlphaFoldDB" id="A0AAE5X078"/>
<gene>
    <name evidence="1" type="ORF">XH91_13450</name>
</gene>
<dbReference type="EMBL" id="CP030053">
    <property type="protein sequence ID" value="QAU46266.1"/>
    <property type="molecule type" value="Genomic_DNA"/>
</dbReference>